<protein>
    <submittedName>
        <fullName evidence="2">Uncharacterized protein</fullName>
    </submittedName>
</protein>
<feature type="compositionally biased region" description="Low complexity" evidence="1">
    <location>
        <begin position="49"/>
        <end position="63"/>
    </location>
</feature>
<feature type="compositionally biased region" description="Basic and acidic residues" evidence="1">
    <location>
        <begin position="99"/>
        <end position="109"/>
    </location>
</feature>
<keyword evidence="3" id="KW-1185">Reference proteome</keyword>
<dbReference type="EMBL" id="AMQK01000003">
    <property type="protein sequence ID" value="EKS46078.1"/>
    <property type="molecule type" value="Genomic_DNA"/>
</dbReference>
<dbReference type="Proteomes" id="UP000009359">
    <property type="component" value="Unassembled WGS sequence"/>
</dbReference>
<proteinExistence type="predicted"/>
<feature type="compositionally biased region" description="Acidic residues" evidence="1">
    <location>
        <begin position="23"/>
        <end position="33"/>
    </location>
</feature>
<comment type="caution">
    <text evidence="2">The sequence shown here is derived from an EMBL/GenBank/DDBJ whole genome shotgun (WGS) entry which is preliminary data.</text>
</comment>
<organism evidence="2 3">
    <name type="scientific">Bartonella bacilliformis INS</name>
    <dbReference type="NCBI Taxonomy" id="1206782"/>
    <lineage>
        <taxon>Bacteria</taxon>
        <taxon>Pseudomonadati</taxon>
        <taxon>Pseudomonadota</taxon>
        <taxon>Alphaproteobacteria</taxon>
        <taxon>Hyphomicrobiales</taxon>
        <taxon>Bartonellaceae</taxon>
        <taxon>Bartonella</taxon>
    </lineage>
</organism>
<sequence length="109" mass="10379">MEDEVVVTGEAARRGADAGAGDAGDEIAEDEDGATGGVTAGDKGAVSKADGATGEAAGRGADAGADEATGDAVAGADRGAKDTAATASEKNNPEEGTVVEDKVAVQRAC</sequence>
<gene>
    <name evidence="2" type="ORF">BbINS_00910</name>
</gene>
<evidence type="ECO:0000313" key="2">
    <source>
        <dbReference type="EMBL" id="EKS46078.1"/>
    </source>
</evidence>
<dbReference type="RefSeq" id="WP_005766023.1">
    <property type="nucleotide sequence ID" value="NZ_AMQK01000003.1"/>
</dbReference>
<feature type="region of interest" description="Disordered" evidence="1">
    <location>
        <begin position="1"/>
        <end position="109"/>
    </location>
</feature>
<evidence type="ECO:0000256" key="1">
    <source>
        <dbReference type="SAM" id="MobiDB-lite"/>
    </source>
</evidence>
<name>A0ABN0IHU8_BARBA</name>
<reference evidence="2 3" key="1">
    <citation type="journal article" date="2013" name="Genome Announc.">
        <title>Whole Genome Sequencing and Comparative Analysis of Bartonella bacilliformis Strain INS, the Causative Agent of Carrion's Disease.</title>
        <authorList>
            <person name="Tarazona D."/>
            <person name="Padilla C."/>
            <person name="Caceres O."/>
            <person name="Montenegro J.D."/>
            <person name="Bailon H."/>
            <person name="Ventura G."/>
            <person name="Mendoza G."/>
            <person name="Anaya E."/>
            <person name="Guio H."/>
        </authorList>
    </citation>
    <scope>NUCLEOTIDE SEQUENCE [LARGE SCALE GENOMIC DNA]</scope>
    <source>
        <strain evidence="2 3">INS</strain>
    </source>
</reference>
<evidence type="ECO:0000313" key="3">
    <source>
        <dbReference type="Proteomes" id="UP000009359"/>
    </source>
</evidence>
<accession>A0ABN0IHU8</accession>
<dbReference type="GeneID" id="4684077"/>